<dbReference type="AlphaFoldDB" id="A0A2A3LE71"/>
<reference evidence="1 2" key="1">
    <citation type="journal article" date="2017" name="Genome Biol. Evol.">
        <title>Population Structure and Local Adaptation of MAC Lung Disease Agent Mycobacterium avium subsp. hominissuis.</title>
        <authorList>
            <person name="Yano H."/>
            <person name="Iwamoto T."/>
            <person name="Nishiuchi Y."/>
            <person name="Nakajima C."/>
            <person name="Starkova D.A."/>
            <person name="Mokrousov I."/>
            <person name="Narvskaya O."/>
            <person name="Yoshida S."/>
            <person name="Arikawa K."/>
            <person name="Nakanishi N."/>
            <person name="Osaki K."/>
            <person name="Nakagawa I."/>
            <person name="Ato M."/>
            <person name="Suzuki Y."/>
            <person name="Maruyama F."/>
        </authorList>
    </citation>
    <scope>NUCLEOTIDE SEQUENCE [LARGE SCALE GENOMIC DNA]</scope>
    <source>
        <strain evidence="1 2">OCU466</strain>
    </source>
</reference>
<proteinExistence type="predicted"/>
<evidence type="ECO:0000313" key="1">
    <source>
        <dbReference type="EMBL" id="PBJ40144.1"/>
    </source>
</evidence>
<comment type="caution">
    <text evidence="1">The sequence shown here is derived from an EMBL/GenBank/DDBJ whole genome shotgun (WGS) entry which is preliminary data.</text>
</comment>
<dbReference type="EMBL" id="LBGZ01000013">
    <property type="protein sequence ID" value="PBJ40144.1"/>
    <property type="molecule type" value="Genomic_DNA"/>
</dbReference>
<evidence type="ECO:0000313" key="2">
    <source>
        <dbReference type="Proteomes" id="UP000218842"/>
    </source>
</evidence>
<organism evidence="1 2">
    <name type="scientific">Mycobacterium avium subsp. hominissuis</name>
    <dbReference type="NCBI Taxonomy" id="439334"/>
    <lineage>
        <taxon>Bacteria</taxon>
        <taxon>Bacillati</taxon>
        <taxon>Actinomycetota</taxon>
        <taxon>Actinomycetes</taxon>
        <taxon>Mycobacteriales</taxon>
        <taxon>Mycobacteriaceae</taxon>
        <taxon>Mycobacterium</taxon>
        <taxon>Mycobacterium avium complex (MAC)</taxon>
    </lineage>
</organism>
<accession>A0A2A3LE71</accession>
<name>A0A2A3LE71_MYCAV</name>
<dbReference type="Proteomes" id="UP000218842">
    <property type="component" value="Unassembled WGS sequence"/>
</dbReference>
<protein>
    <submittedName>
        <fullName evidence="1">Uncharacterized protein</fullName>
    </submittedName>
</protein>
<gene>
    <name evidence="1" type="ORF">XV03_02655</name>
</gene>
<sequence length="95" mass="10402">MDPLEDALSVGRDRIAAAAFGVEVKYQHVGAAAAIDGHGGRRSGKLRREAANFAEALLWRPQPHRWPRRNERRERGPYRLGVVGGGGRMVDGDGE</sequence>